<dbReference type="InterPro" id="IPR027417">
    <property type="entry name" value="P-loop_NTPase"/>
</dbReference>
<keyword evidence="7" id="KW-1185">Reference proteome</keyword>
<proteinExistence type="predicted"/>
<dbReference type="CDD" id="cd18791">
    <property type="entry name" value="SF2_C_RHA"/>
    <property type="match status" value="1"/>
</dbReference>
<feature type="region of interest" description="Disordered" evidence="5">
    <location>
        <begin position="1"/>
        <end position="33"/>
    </location>
</feature>
<dbReference type="GO" id="GO:0045943">
    <property type="term" value="P:positive regulation of transcription by RNA polymerase I"/>
    <property type="evidence" value="ECO:0007669"/>
    <property type="project" value="TreeGrafter"/>
</dbReference>
<reference evidence="6" key="1">
    <citation type="submission" date="2021-06" db="EMBL/GenBank/DDBJ databases">
        <authorList>
            <person name="Kallberg Y."/>
            <person name="Tangrot J."/>
            <person name="Rosling A."/>
        </authorList>
    </citation>
    <scope>NUCLEOTIDE SEQUENCE</scope>
    <source>
        <strain evidence="6">IA702</strain>
    </source>
</reference>
<sequence length="397" mass="44736">MDSVKTDPVQEKIKNHPKRRFNSTKNQNQNGVKRRKNELITIASQLKAFRRELPIWKERNNIIREIRNNSTVIVMGEMGSGKSTQIPQFLLDAGFTKSAGRQFPVTVHNILEPQPDYLDAALVTTFQIHIEEEPGDILVFLPGQEEIETLKKLIKDYGTTLAADKMKIIPCPMFAALPAEKQAKVFEPAPRDTRKVILATNIAETSITINGDFNCTREAVAVISLLSVDSIFFTPHDKREVAAEAKKKFISLSGDLITMLNVLKAYEHHGDVEWCKQHFINTRNMRQVLEIRRQLKQLCDRMNIPSTSCGSDYDQLIKCLLLGFFRNTALLQPDNTYKTIVGNQASCRASFGTVHIHPSSSAHNKKIEAVMYIELVSISLGGIVFDLLAKCLVKAFL</sequence>
<dbReference type="EC" id="3.6.4.13" evidence="1"/>
<dbReference type="PANTHER" id="PTHR18934">
    <property type="entry name" value="ATP-DEPENDENT RNA HELICASE"/>
    <property type="match status" value="1"/>
</dbReference>
<comment type="caution">
    <text evidence="6">The sequence shown here is derived from an EMBL/GenBank/DDBJ whole genome shotgun (WGS) entry which is preliminary data.</text>
</comment>
<keyword evidence="3" id="KW-0067">ATP-binding</keyword>
<dbReference type="GO" id="GO:0005730">
    <property type="term" value="C:nucleolus"/>
    <property type="evidence" value="ECO:0007669"/>
    <property type="project" value="TreeGrafter"/>
</dbReference>
<dbReference type="GO" id="GO:0016787">
    <property type="term" value="F:hydrolase activity"/>
    <property type="evidence" value="ECO:0007669"/>
    <property type="project" value="UniProtKB-KW"/>
</dbReference>
<dbReference type="GO" id="GO:0003724">
    <property type="term" value="F:RNA helicase activity"/>
    <property type="evidence" value="ECO:0007669"/>
    <property type="project" value="UniProtKB-EC"/>
</dbReference>
<feature type="compositionally biased region" description="Basic and acidic residues" evidence="5">
    <location>
        <begin position="1"/>
        <end position="14"/>
    </location>
</feature>
<dbReference type="Proteomes" id="UP000789572">
    <property type="component" value="Unassembled WGS sequence"/>
</dbReference>
<gene>
    <name evidence="6" type="ORF">POCULU_LOCUS8669</name>
</gene>
<dbReference type="AlphaFoldDB" id="A0A9N9D4V5"/>
<organism evidence="6 7">
    <name type="scientific">Paraglomus occultum</name>
    <dbReference type="NCBI Taxonomy" id="144539"/>
    <lineage>
        <taxon>Eukaryota</taxon>
        <taxon>Fungi</taxon>
        <taxon>Fungi incertae sedis</taxon>
        <taxon>Mucoromycota</taxon>
        <taxon>Glomeromycotina</taxon>
        <taxon>Glomeromycetes</taxon>
        <taxon>Paraglomerales</taxon>
        <taxon>Paraglomeraceae</taxon>
        <taxon>Paraglomus</taxon>
    </lineage>
</organism>
<keyword evidence="3" id="KW-0347">Helicase</keyword>
<evidence type="ECO:0000256" key="1">
    <source>
        <dbReference type="ARBA" id="ARBA00012552"/>
    </source>
</evidence>
<keyword evidence="2" id="KW-0378">Hydrolase</keyword>
<keyword evidence="3" id="KW-0547">Nucleotide-binding</keyword>
<evidence type="ECO:0000256" key="2">
    <source>
        <dbReference type="ARBA" id="ARBA00022801"/>
    </source>
</evidence>
<name>A0A9N9D4V5_9GLOM</name>
<dbReference type="Pfam" id="PF21010">
    <property type="entry name" value="HA2_C"/>
    <property type="match status" value="1"/>
</dbReference>
<evidence type="ECO:0000256" key="4">
    <source>
        <dbReference type="ARBA" id="ARBA00047984"/>
    </source>
</evidence>
<protein>
    <recommendedName>
        <fullName evidence="1">RNA helicase</fullName>
        <ecNumber evidence="1">3.6.4.13</ecNumber>
    </recommendedName>
</protein>
<dbReference type="GO" id="GO:0003725">
    <property type="term" value="F:double-stranded RNA binding"/>
    <property type="evidence" value="ECO:0007669"/>
    <property type="project" value="TreeGrafter"/>
</dbReference>
<dbReference type="PANTHER" id="PTHR18934:SF118">
    <property type="entry name" value="ATP-DEPENDENT RNA HELICASE DHX33"/>
    <property type="match status" value="1"/>
</dbReference>
<evidence type="ECO:0000256" key="5">
    <source>
        <dbReference type="SAM" id="MobiDB-lite"/>
    </source>
</evidence>
<evidence type="ECO:0000313" key="7">
    <source>
        <dbReference type="Proteomes" id="UP000789572"/>
    </source>
</evidence>
<dbReference type="Gene3D" id="3.40.50.300">
    <property type="entry name" value="P-loop containing nucleotide triphosphate hydrolases"/>
    <property type="match status" value="2"/>
</dbReference>
<evidence type="ECO:0000313" key="6">
    <source>
        <dbReference type="EMBL" id="CAG8626402.1"/>
    </source>
</evidence>
<dbReference type="EMBL" id="CAJVPJ010002652">
    <property type="protein sequence ID" value="CAG8626402.1"/>
    <property type="molecule type" value="Genomic_DNA"/>
</dbReference>
<accession>A0A9N9D4V5</accession>
<comment type="catalytic activity">
    <reaction evidence="4">
        <text>ATP + H2O = ADP + phosphate + H(+)</text>
        <dbReference type="Rhea" id="RHEA:13065"/>
        <dbReference type="ChEBI" id="CHEBI:15377"/>
        <dbReference type="ChEBI" id="CHEBI:15378"/>
        <dbReference type="ChEBI" id="CHEBI:30616"/>
        <dbReference type="ChEBI" id="CHEBI:43474"/>
        <dbReference type="ChEBI" id="CHEBI:456216"/>
        <dbReference type="EC" id="3.6.4.13"/>
    </reaction>
</comment>
<dbReference type="SUPFAM" id="SSF52540">
    <property type="entry name" value="P-loop containing nucleoside triphosphate hydrolases"/>
    <property type="match status" value="1"/>
</dbReference>
<evidence type="ECO:0000256" key="3">
    <source>
        <dbReference type="ARBA" id="ARBA00022806"/>
    </source>
</evidence>
<dbReference type="OrthoDB" id="10253254at2759"/>